<accession>A0A1I4ZT48</accession>
<evidence type="ECO:0000313" key="2">
    <source>
        <dbReference type="Proteomes" id="UP000198705"/>
    </source>
</evidence>
<evidence type="ECO:0000313" key="1">
    <source>
        <dbReference type="EMBL" id="SFN53149.1"/>
    </source>
</evidence>
<sequence>MLSLNLKAVYNYNKLLMMSDWVSINCAQDELKFLNRMLTNYKNKKTSN</sequence>
<name>A0A1I4ZT48_9FLAO</name>
<dbReference type="Proteomes" id="UP000198705">
    <property type="component" value="Unassembled WGS sequence"/>
</dbReference>
<reference evidence="2" key="1">
    <citation type="submission" date="2016-10" db="EMBL/GenBank/DDBJ databases">
        <authorList>
            <person name="Varghese N."/>
            <person name="Submissions S."/>
        </authorList>
    </citation>
    <scope>NUCLEOTIDE SEQUENCE [LARGE SCALE GENOMIC DNA]</scope>
    <source>
        <strain evidence="2">DSM 23925</strain>
    </source>
</reference>
<dbReference type="AlphaFoldDB" id="A0A1I4ZT48"/>
<proteinExistence type="predicted"/>
<dbReference type="EMBL" id="FOVN01000001">
    <property type="protein sequence ID" value="SFN53149.1"/>
    <property type="molecule type" value="Genomic_DNA"/>
</dbReference>
<protein>
    <submittedName>
        <fullName evidence="1">Uncharacterized protein</fullName>
    </submittedName>
</protein>
<gene>
    <name evidence="1" type="ORF">SAMN04487989_1011041</name>
</gene>
<organism evidence="1 2">
    <name type="scientific">Bizionia echini</name>
    <dbReference type="NCBI Taxonomy" id="649333"/>
    <lineage>
        <taxon>Bacteria</taxon>
        <taxon>Pseudomonadati</taxon>
        <taxon>Bacteroidota</taxon>
        <taxon>Flavobacteriia</taxon>
        <taxon>Flavobacteriales</taxon>
        <taxon>Flavobacteriaceae</taxon>
        <taxon>Bizionia</taxon>
    </lineage>
</organism>
<keyword evidence="2" id="KW-1185">Reference proteome</keyword>